<gene>
    <name evidence="1" type="ORF">LARSCL_LOCUS20997</name>
</gene>
<keyword evidence="2" id="KW-1185">Reference proteome</keyword>
<dbReference type="EMBL" id="CAXIEN010000475">
    <property type="protein sequence ID" value="CAL1298790.1"/>
    <property type="molecule type" value="Genomic_DNA"/>
</dbReference>
<protein>
    <submittedName>
        <fullName evidence="1">Uncharacterized protein</fullName>
    </submittedName>
</protein>
<sequence>RRESDFCRNSCRRVCCQLPSVDRDLLFCGDGRVPRCKVERNFLRTLTPTLDHSSPQKKKTVYFPFFCFGDVRGETPHLPVPRIFVTFRSSIEEFREREESRRISPSERVADHLLTIGGSTKNWKNIFPPPCPLLARHV</sequence>
<organism evidence="1 2">
    <name type="scientific">Larinioides sclopetarius</name>
    <dbReference type="NCBI Taxonomy" id="280406"/>
    <lineage>
        <taxon>Eukaryota</taxon>
        <taxon>Metazoa</taxon>
        <taxon>Ecdysozoa</taxon>
        <taxon>Arthropoda</taxon>
        <taxon>Chelicerata</taxon>
        <taxon>Arachnida</taxon>
        <taxon>Araneae</taxon>
        <taxon>Araneomorphae</taxon>
        <taxon>Entelegynae</taxon>
        <taxon>Araneoidea</taxon>
        <taxon>Araneidae</taxon>
        <taxon>Larinioides</taxon>
    </lineage>
</organism>
<feature type="non-terminal residue" evidence="1">
    <location>
        <position position="1"/>
    </location>
</feature>
<dbReference type="AlphaFoldDB" id="A0AAV2BS70"/>
<comment type="caution">
    <text evidence="1">The sequence shown here is derived from an EMBL/GenBank/DDBJ whole genome shotgun (WGS) entry which is preliminary data.</text>
</comment>
<name>A0AAV2BS70_9ARAC</name>
<proteinExistence type="predicted"/>
<evidence type="ECO:0000313" key="1">
    <source>
        <dbReference type="EMBL" id="CAL1298790.1"/>
    </source>
</evidence>
<reference evidence="1 2" key="1">
    <citation type="submission" date="2024-04" db="EMBL/GenBank/DDBJ databases">
        <authorList>
            <person name="Rising A."/>
            <person name="Reimegard J."/>
            <person name="Sonavane S."/>
            <person name="Akerstrom W."/>
            <person name="Nylinder S."/>
            <person name="Hedman E."/>
            <person name="Kallberg Y."/>
        </authorList>
    </citation>
    <scope>NUCLEOTIDE SEQUENCE [LARGE SCALE GENOMIC DNA]</scope>
</reference>
<accession>A0AAV2BS70</accession>
<evidence type="ECO:0000313" key="2">
    <source>
        <dbReference type="Proteomes" id="UP001497382"/>
    </source>
</evidence>
<dbReference type="Proteomes" id="UP001497382">
    <property type="component" value="Unassembled WGS sequence"/>
</dbReference>